<feature type="non-terminal residue" evidence="1">
    <location>
        <position position="48"/>
    </location>
</feature>
<dbReference type="EMBL" id="UINC01104800">
    <property type="protein sequence ID" value="SVC68231.1"/>
    <property type="molecule type" value="Genomic_DNA"/>
</dbReference>
<dbReference type="AlphaFoldDB" id="A0A382P8R6"/>
<name>A0A382P8R6_9ZZZZ</name>
<organism evidence="1">
    <name type="scientific">marine metagenome</name>
    <dbReference type="NCBI Taxonomy" id="408172"/>
    <lineage>
        <taxon>unclassified sequences</taxon>
        <taxon>metagenomes</taxon>
        <taxon>ecological metagenomes</taxon>
    </lineage>
</organism>
<protein>
    <recommendedName>
        <fullName evidence="2">Acetyl-CoA carboxylase biotin carboxyl carrier protein subunit</fullName>
    </recommendedName>
</protein>
<evidence type="ECO:0000313" key="1">
    <source>
        <dbReference type="EMBL" id="SVC68231.1"/>
    </source>
</evidence>
<reference evidence="1" key="1">
    <citation type="submission" date="2018-05" db="EMBL/GenBank/DDBJ databases">
        <authorList>
            <person name="Lanie J.A."/>
            <person name="Ng W.-L."/>
            <person name="Kazmierczak K.M."/>
            <person name="Andrzejewski T.M."/>
            <person name="Davidsen T.M."/>
            <person name="Wayne K.J."/>
            <person name="Tettelin H."/>
            <person name="Glass J.I."/>
            <person name="Rusch D."/>
            <person name="Podicherti R."/>
            <person name="Tsui H.-C.T."/>
            <person name="Winkler M.E."/>
        </authorList>
    </citation>
    <scope>NUCLEOTIDE SEQUENCE</scope>
</reference>
<sequence length="48" mass="5493">MGEIRKVIIDGEEFEVDVEIEGEVYRATIEGQTYEFLIPESKGTSTRK</sequence>
<evidence type="ECO:0008006" key="2">
    <source>
        <dbReference type="Google" id="ProtNLM"/>
    </source>
</evidence>
<proteinExistence type="predicted"/>
<gene>
    <name evidence="1" type="ORF">METZ01_LOCUS321085</name>
</gene>
<accession>A0A382P8R6</accession>